<organism evidence="1 2">
    <name type="scientific">Zophobas morio</name>
    <dbReference type="NCBI Taxonomy" id="2755281"/>
    <lineage>
        <taxon>Eukaryota</taxon>
        <taxon>Metazoa</taxon>
        <taxon>Ecdysozoa</taxon>
        <taxon>Arthropoda</taxon>
        <taxon>Hexapoda</taxon>
        <taxon>Insecta</taxon>
        <taxon>Pterygota</taxon>
        <taxon>Neoptera</taxon>
        <taxon>Endopterygota</taxon>
        <taxon>Coleoptera</taxon>
        <taxon>Polyphaga</taxon>
        <taxon>Cucujiformia</taxon>
        <taxon>Tenebrionidae</taxon>
        <taxon>Zophobas</taxon>
    </lineage>
</organism>
<accession>A0AA38HWU6</accession>
<comment type="caution">
    <text evidence="1">The sequence shown here is derived from an EMBL/GenBank/DDBJ whole genome shotgun (WGS) entry which is preliminary data.</text>
</comment>
<protein>
    <submittedName>
        <fullName evidence="1">Uncharacterized protein</fullName>
    </submittedName>
</protein>
<name>A0AA38HWU6_9CUCU</name>
<dbReference type="Proteomes" id="UP001168821">
    <property type="component" value="Unassembled WGS sequence"/>
</dbReference>
<evidence type="ECO:0000313" key="1">
    <source>
        <dbReference type="EMBL" id="KAJ3644687.1"/>
    </source>
</evidence>
<keyword evidence="2" id="KW-1185">Reference proteome</keyword>
<evidence type="ECO:0000313" key="2">
    <source>
        <dbReference type="Proteomes" id="UP001168821"/>
    </source>
</evidence>
<dbReference type="EMBL" id="JALNTZ010000007">
    <property type="protein sequence ID" value="KAJ3644687.1"/>
    <property type="molecule type" value="Genomic_DNA"/>
</dbReference>
<sequence>MISKNPCIVSRDYLFTGRSINAVFFESARLRHLRVLDPNKSTGSRMTRNMATIKLLSAAAQLLNFATKTRKSGMKYAARPRGIVTFAANLARDMYLGVLPIATY</sequence>
<reference evidence="1" key="1">
    <citation type="journal article" date="2023" name="G3 (Bethesda)">
        <title>Whole genome assemblies of Zophobas morio and Tenebrio molitor.</title>
        <authorList>
            <person name="Kaur S."/>
            <person name="Stinson S.A."/>
            <person name="diCenzo G.C."/>
        </authorList>
    </citation>
    <scope>NUCLEOTIDE SEQUENCE</scope>
    <source>
        <strain evidence="1">QUZm001</strain>
    </source>
</reference>
<proteinExistence type="predicted"/>
<gene>
    <name evidence="1" type="ORF">Zmor_022397</name>
</gene>
<dbReference type="AlphaFoldDB" id="A0AA38HWU6"/>